<reference evidence="2 3" key="1">
    <citation type="submission" date="2021-11" db="EMBL/GenBank/DDBJ databases">
        <title>Genomic of Niabella pedocola.</title>
        <authorList>
            <person name="Wu T."/>
        </authorList>
    </citation>
    <scope>NUCLEOTIDE SEQUENCE [LARGE SCALE GENOMIC DNA]</scope>
    <source>
        <strain evidence="2 3">JCM 31011</strain>
    </source>
</reference>
<name>A0ABS8PQF5_9BACT</name>
<dbReference type="Pfam" id="PF00149">
    <property type="entry name" value="Metallophos"/>
    <property type="match status" value="1"/>
</dbReference>
<sequence>MSDVHYTQKFNAPRGFQLAVDTLNRLNPDFVLSGGDNIYDALRVSEKEAVGNTEAFLKAAARIKAPVHYAIGNHEVFQLYQRAADTTGPVFGKAFYEKYFGKRYYSFNHKGWHFIVLDNIYITPDRKYIGKLDSVQLSWLKSDLQAVDPRTPIAITAHVPLVTTLSQWYGGGVNANDDKIAAVDSHKILQLFKGKNLRLILQGHLHYFEALNILGKVMVITAPSVSGKWWRGKQHDVEEGFIKVNIDGDQVGYDYIDIKWEADKKGSSNEPEEN</sequence>
<evidence type="ECO:0000313" key="2">
    <source>
        <dbReference type="EMBL" id="MCD2422552.1"/>
    </source>
</evidence>
<protein>
    <submittedName>
        <fullName evidence="2">Metallophosphoesterase</fullName>
    </submittedName>
</protein>
<evidence type="ECO:0000313" key="3">
    <source>
        <dbReference type="Proteomes" id="UP001199816"/>
    </source>
</evidence>
<dbReference type="PANTHER" id="PTHR43143:SF1">
    <property type="entry name" value="SERINE_THREONINE-PROTEIN PHOSPHATASE CPPED1"/>
    <property type="match status" value="1"/>
</dbReference>
<dbReference type="InterPro" id="IPR004843">
    <property type="entry name" value="Calcineurin-like_PHP"/>
</dbReference>
<evidence type="ECO:0000259" key="1">
    <source>
        <dbReference type="Pfam" id="PF00149"/>
    </source>
</evidence>
<dbReference type="InterPro" id="IPR029052">
    <property type="entry name" value="Metallo-depent_PP-like"/>
</dbReference>
<organism evidence="2 3">
    <name type="scientific">Niabella pedocola</name>
    <dbReference type="NCBI Taxonomy" id="1752077"/>
    <lineage>
        <taxon>Bacteria</taxon>
        <taxon>Pseudomonadati</taxon>
        <taxon>Bacteroidota</taxon>
        <taxon>Chitinophagia</taxon>
        <taxon>Chitinophagales</taxon>
        <taxon>Chitinophagaceae</taxon>
        <taxon>Niabella</taxon>
    </lineage>
</organism>
<accession>A0ABS8PQF5</accession>
<dbReference type="PANTHER" id="PTHR43143">
    <property type="entry name" value="METALLOPHOSPHOESTERASE, CALCINEURIN SUPERFAMILY"/>
    <property type="match status" value="1"/>
</dbReference>
<gene>
    <name evidence="2" type="ORF">LQ567_07235</name>
</gene>
<feature type="domain" description="Calcineurin-like phosphoesterase" evidence="1">
    <location>
        <begin position="2"/>
        <end position="207"/>
    </location>
</feature>
<proteinExistence type="predicted"/>
<dbReference type="Proteomes" id="UP001199816">
    <property type="component" value="Unassembled WGS sequence"/>
</dbReference>
<keyword evidence="3" id="KW-1185">Reference proteome</keyword>
<dbReference type="EMBL" id="JAJNEC010000004">
    <property type="protein sequence ID" value="MCD2422552.1"/>
    <property type="molecule type" value="Genomic_DNA"/>
</dbReference>
<comment type="caution">
    <text evidence="2">The sequence shown here is derived from an EMBL/GenBank/DDBJ whole genome shotgun (WGS) entry which is preliminary data.</text>
</comment>
<dbReference type="SUPFAM" id="SSF56300">
    <property type="entry name" value="Metallo-dependent phosphatases"/>
    <property type="match status" value="1"/>
</dbReference>
<dbReference type="InterPro" id="IPR051918">
    <property type="entry name" value="STPP_CPPED1"/>
</dbReference>
<dbReference type="Gene3D" id="3.60.21.10">
    <property type="match status" value="1"/>
</dbReference>
<dbReference type="RefSeq" id="WP_231003649.1">
    <property type="nucleotide sequence ID" value="NZ_JAJNEC010000004.1"/>
</dbReference>